<dbReference type="AlphaFoldDB" id="A0A841LTD4"/>
<comment type="similarity">
    <text evidence="9">Belongs to the CobB/CbiA family.</text>
</comment>
<evidence type="ECO:0000256" key="5">
    <source>
        <dbReference type="ARBA" id="ARBA00022741"/>
    </source>
</evidence>
<evidence type="ECO:0000256" key="8">
    <source>
        <dbReference type="ARBA" id="ARBA00022962"/>
    </source>
</evidence>
<dbReference type="PROSITE" id="PS51274">
    <property type="entry name" value="GATASE_COBBQ"/>
    <property type="match status" value="1"/>
</dbReference>
<dbReference type="RefSeq" id="WP_184218826.1">
    <property type="nucleotide sequence ID" value="NZ_JACIIU010000001.1"/>
</dbReference>
<dbReference type="InterPro" id="IPR004484">
    <property type="entry name" value="CbiA/CobB_synth"/>
</dbReference>
<dbReference type="NCBIfam" id="TIGR00379">
    <property type="entry name" value="cobB"/>
    <property type="match status" value="1"/>
</dbReference>
<dbReference type="GO" id="GO:0005524">
    <property type="term" value="F:ATP binding"/>
    <property type="evidence" value="ECO:0007669"/>
    <property type="project" value="UniProtKB-UniRule"/>
</dbReference>
<feature type="domain" description="CobB/CobQ-like glutamine amidotransferase" evidence="11">
    <location>
        <begin position="243"/>
        <end position="428"/>
    </location>
</feature>
<evidence type="ECO:0000313" key="13">
    <source>
        <dbReference type="Proteomes" id="UP000555393"/>
    </source>
</evidence>
<dbReference type="Gene3D" id="3.40.50.300">
    <property type="entry name" value="P-loop containing nucleotide triphosphate hydrolases"/>
    <property type="match status" value="1"/>
</dbReference>
<dbReference type="HAMAP" id="MF_00027">
    <property type="entry name" value="CobB_CbiA"/>
    <property type="match status" value="1"/>
</dbReference>
<keyword evidence="13" id="KW-1185">Reference proteome</keyword>
<organism evidence="12 13">
    <name type="scientific">Paenochrobactrum gallinarii</name>
    <dbReference type="NCBI Taxonomy" id="643673"/>
    <lineage>
        <taxon>Bacteria</taxon>
        <taxon>Pseudomonadati</taxon>
        <taxon>Pseudomonadota</taxon>
        <taxon>Alphaproteobacteria</taxon>
        <taxon>Hyphomicrobiales</taxon>
        <taxon>Brucellaceae</taxon>
        <taxon>Paenochrobactrum</taxon>
    </lineage>
</organism>
<dbReference type="EC" id="6.3.5.9" evidence="9"/>
<comment type="domain">
    <text evidence="9">Comprises of two domains. The C-terminal domain contains the binding site for glutamine and catalyzes the hydrolysis of this substrate to glutamate and ammonia. The N-terminal domain is anticipated to bind ATP and hydrogenobyrinate and catalyzes the ultimate synthesis of the diamide product. The ammonia produced via the glutaminase domain is probably translocated to the adjacent domain via a molecular tunnel, where it reacts with an activated intermediate.</text>
</comment>
<keyword evidence="5 9" id="KW-0547">Nucleotide-binding</keyword>
<comment type="similarity">
    <text evidence="2">Belongs to the CobB/CobQ family. CobQ subfamily.</text>
</comment>
<feature type="active site" description="Nucleophile" evidence="9">
    <location>
        <position position="326"/>
    </location>
</feature>
<dbReference type="InterPro" id="IPR011698">
    <property type="entry name" value="GATase_3"/>
</dbReference>
<evidence type="ECO:0000313" key="12">
    <source>
        <dbReference type="EMBL" id="MBB6259747.1"/>
    </source>
</evidence>
<protein>
    <recommendedName>
        <fullName evidence="9">Hydrogenobyrinate a,c-diamide synthase</fullName>
        <ecNumber evidence="9">6.3.5.9</ecNumber>
    </recommendedName>
    <alternativeName>
        <fullName evidence="9">Hydrogenobyrinic acid a,c-diamide synthase</fullName>
    </alternativeName>
</protein>
<comment type="cofactor">
    <cofactor evidence="1 9">
        <name>Mg(2+)</name>
        <dbReference type="ChEBI" id="CHEBI:18420"/>
    </cofactor>
</comment>
<keyword evidence="8 9" id="KW-0315">Glutamine amidotransferase</keyword>
<proteinExistence type="inferred from homology"/>
<keyword evidence="4 9" id="KW-0436">Ligase</keyword>
<name>A0A841LTD4_9HYPH</name>
<evidence type="ECO:0000256" key="6">
    <source>
        <dbReference type="ARBA" id="ARBA00022840"/>
    </source>
</evidence>
<comment type="function">
    <text evidence="9">Catalyzes the ATP-dependent amidation of the two carboxylate groups at positions a and c of hydrogenobyrinate, using either L-glutamine or ammonia as the nitrogen source.</text>
</comment>
<dbReference type="SUPFAM" id="SSF52540">
    <property type="entry name" value="P-loop containing nucleoside triphosphate hydrolases"/>
    <property type="match status" value="1"/>
</dbReference>
<dbReference type="InterPro" id="IPR002586">
    <property type="entry name" value="CobQ/CobB/MinD/ParA_Nub-bd_dom"/>
</dbReference>
<evidence type="ECO:0000256" key="1">
    <source>
        <dbReference type="ARBA" id="ARBA00001946"/>
    </source>
</evidence>
<evidence type="ECO:0000256" key="4">
    <source>
        <dbReference type="ARBA" id="ARBA00022598"/>
    </source>
</evidence>
<dbReference type="GO" id="GO:0043802">
    <property type="term" value="F:hydrogenobyrinic acid a,c-diamide synthase (glutamine-hydrolysing) activity"/>
    <property type="evidence" value="ECO:0007669"/>
    <property type="project" value="UniProtKB-UniRule"/>
</dbReference>
<dbReference type="PANTHER" id="PTHR43873:SF1">
    <property type="entry name" value="COBYRINATE A,C-DIAMIDE SYNTHASE"/>
    <property type="match status" value="1"/>
</dbReference>
<comment type="caution">
    <text evidence="12">The sequence shown here is derived from an EMBL/GenBank/DDBJ whole genome shotgun (WGS) entry which is preliminary data.</text>
</comment>
<dbReference type="Proteomes" id="UP000555393">
    <property type="component" value="Unassembled WGS sequence"/>
</dbReference>
<dbReference type="Gene3D" id="3.40.50.880">
    <property type="match status" value="1"/>
</dbReference>
<dbReference type="InterPro" id="IPR029062">
    <property type="entry name" value="Class_I_gatase-like"/>
</dbReference>
<dbReference type="UniPathway" id="UPA00148">
    <property type="reaction ID" value="UER00220"/>
</dbReference>
<evidence type="ECO:0000259" key="11">
    <source>
        <dbReference type="Pfam" id="PF07685"/>
    </source>
</evidence>
<feature type="domain" description="CobQ/CobB/MinD/ParA nucleotide binding" evidence="10">
    <location>
        <begin position="5"/>
        <end position="187"/>
    </location>
</feature>
<dbReference type="PANTHER" id="PTHR43873">
    <property type="entry name" value="COBYRINATE A,C-DIAMIDE SYNTHASE"/>
    <property type="match status" value="1"/>
</dbReference>
<comment type="catalytic activity">
    <reaction evidence="9">
        <text>hydrogenobyrinate + 2 L-glutamine + 2 ATP + 2 H2O = hydrogenobyrinate a,c-diamide + 2 L-glutamate + 2 ADP + 2 phosphate + 2 H(+)</text>
        <dbReference type="Rhea" id="RHEA:12544"/>
        <dbReference type="ChEBI" id="CHEBI:15377"/>
        <dbReference type="ChEBI" id="CHEBI:15378"/>
        <dbReference type="ChEBI" id="CHEBI:29985"/>
        <dbReference type="ChEBI" id="CHEBI:30616"/>
        <dbReference type="ChEBI" id="CHEBI:43474"/>
        <dbReference type="ChEBI" id="CHEBI:58359"/>
        <dbReference type="ChEBI" id="CHEBI:77873"/>
        <dbReference type="ChEBI" id="CHEBI:77874"/>
        <dbReference type="ChEBI" id="CHEBI:456216"/>
        <dbReference type="EC" id="6.3.5.9"/>
    </reaction>
</comment>
<comment type="miscellaneous">
    <text evidence="9">The a and c carboxylates of hydrogenobyrinate are activated for nucleophilic attack via formation of a phosphorylated intermediate by ATP. CobB catalyzes first the amidation of the c-carboxylate, and then that of the a-carboxylate.</text>
</comment>
<evidence type="ECO:0000256" key="3">
    <source>
        <dbReference type="ARBA" id="ARBA00022573"/>
    </source>
</evidence>
<dbReference type="EMBL" id="JACIIU010000001">
    <property type="protein sequence ID" value="MBB6259747.1"/>
    <property type="molecule type" value="Genomic_DNA"/>
</dbReference>
<gene>
    <name evidence="9" type="primary">cobB</name>
    <name evidence="12" type="ORF">FHS77_000255</name>
</gene>
<evidence type="ECO:0000256" key="2">
    <source>
        <dbReference type="ARBA" id="ARBA00006205"/>
    </source>
</evidence>
<evidence type="ECO:0000256" key="7">
    <source>
        <dbReference type="ARBA" id="ARBA00022842"/>
    </source>
</evidence>
<keyword evidence="6 9" id="KW-0067">ATP-binding</keyword>
<reference evidence="12 13" key="1">
    <citation type="submission" date="2020-08" db="EMBL/GenBank/DDBJ databases">
        <title>Genomic Encyclopedia of Type Strains, Phase IV (KMG-IV): sequencing the most valuable type-strain genomes for metagenomic binning, comparative biology and taxonomic classification.</title>
        <authorList>
            <person name="Goeker M."/>
        </authorList>
    </citation>
    <scope>NUCLEOTIDE SEQUENCE [LARGE SCALE GENOMIC DNA]</scope>
    <source>
        <strain evidence="12 13">DSM 22336</strain>
    </source>
</reference>
<dbReference type="Pfam" id="PF01656">
    <property type="entry name" value="CbiA"/>
    <property type="match status" value="1"/>
</dbReference>
<keyword evidence="3 9" id="KW-0169">Cobalamin biosynthesis</keyword>
<comment type="pathway">
    <text evidence="9">Cofactor biosynthesis; adenosylcobalamin biosynthesis; cob(II)yrinate a,c-diamide from precorrin-2 (aerobic route): step 9/10.</text>
</comment>
<dbReference type="GO" id="GO:0042242">
    <property type="term" value="F:cobyrinic acid a,c-diamide synthase activity"/>
    <property type="evidence" value="ECO:0007669"/>
    <property type="project" value="InterPro"/>
</dbReference>
<dbReference type="Pfam" id="PF07685">
    <property type="entry name" value="GATase_3"/>
    <property type="match status" value="1"/>
</dbReference>
<evidence type="ECO:0000256" key="9">
    <source>
        <dbReference type="HAMAP-Rule" id="MF_00027"/>
    </source>
</evidence>
<dbReference type="InterPro" id="IPR027417">
    <property type="entry name" value="P-loop_NTPase"/>
</dbReference>
<dbReference type="SUPFAM" id="SSF52317">
    <property type="entry name" value="Class I glutamine amidotransferase-like"/>
    <property type="match status" value="1"/>
</dbReference>
<feature type="site" description="Increases nucleophilicity of active site Cys" evidence="9">
    <location>
        <position position="426"/>
    </location>
</feature>
<dbReference type="CDD" id="cd05388">
    <property type="entry name" value="CobB_N"/>
    <property type="match status" value="1"/>
</dbReference>
<sequence>MKGFVIAAPCSGSGKTTVTLGLLRVLKDRGLPLAPAKIGPDYIDPAFHAAASGARCFNLDPWGMRSELISALAGRMTEGGKLLIAEGMMGLYDGAIDGTGSAADLAELLGLPVIFVVDCARQSHSVAALVQGFANFRPDIMVGGVILNRVGSPRHEKMLREALSPLGIPVVGAIPRIDSLTLPERHLGLVQANEHGDLDAFIDNAASVMRERLDFVQLERIWKSVRLHGTMANVSRLPPLGQRIAVARDDAFAFAYTHLIDGWVRRGAEVTFFSPLKDEAPAKDCDAVYLPGGYPELFAEALSNASHFRQEMHRLAAENVPIYGECGGYMMLGETLEDASGKKHKMLGLLPLETSFAKPRLNLGYRKLQPLAGAPWQTELRGHQFHYANIVRESGAEPLYQVRDAIDEDLGVAGLRLGSVSGSFMHVIDLVGDDQ</sequence>
<dbReference type="GO" id="GO:0009236">
    <property type="term" value="P:cobalamin biosynthetic process"/>
    <property type="evidence" value="ECO:0007669"/>
    <property type="project" value="UniProtKB-UniRule"/>
</dbReference>
<accession>A0A841LTD4</accession>
<keyword evidence="7 9" id="KW-0460">Magnesium</keyword>
<dbReference type="NCBIfam" id="NF002204">
    <property type="entry name" value="PRK01077.1"/>
    <property type="match status" value="1"/>
</dbReference>
<evidence type="ECO:0000259" key="10">
    <source>
        <dbReference type="Pfam" id="PF01656"/>
    </source>
</evidence>